<keyword evidence="1" id="KW-1133">Transmembrane helix</keyword>
<feature type="transmembrane region" description="Helical" evidence="1">
    <location>
        <begin position="54"/>
        <end position="76"/>
    </location>
</feature>
<accession>A0ABP6F486</accession>
<feature type="transmembrane region" description="Helical" evidence="1">
    <location>
        <begin position="88"/>
        <end position="113"/>
    </location>
</feature>
<feature type="transmembrane region" description="Helical" evidence="1">
    <location>
        <begin position="119"/>
        <end position="138"/>
    </location>
</feature>
<keyword evidence="3" id="KW-1185">Reference proteome</keyword>
<comment type="caution">
    <text evidence="2">The sequence shown here is derived from an EMBL/GenBank/DDBJ whole genome shotgun (WGS) entry which is preliminary data.</text>
</comment>
<proteinExistence type="predicted"/>
<protein>
    <submittedName>
        <fullName evidence="2">Uncharacterized protein</fullName>
    </submittedName>
</protein>
<keyword evidence="1" id="KW-0472">Membrane</keyword>
<organism evidence="2 3">
    <name type="scientific">Nonomuraea recticatena</name>
    <dbReference type="NCBI Taxonomy" id="46178"/>
    <lineage>
        <taxon>Bacteria</taxon>
        <taxon>Bacillati</taxon>
        <taxon>Actinomycetota</taxon>
        <taxon>Actinomycetes</taxon>
        <taxon>Streptosporangiales</taxon>
        <taxon>Streptosporangiaceae</taxon>
        <taxon>Nonomuraea</taxon>
    </lineage>
</organism>
<reference evidence="3" key="1">
    <citation type="journal article" date="2019" name="Int. J. Syst. Evol. Microbiol.">
        <title>The Global Catalogue of Microorganisms (GCM) 10K type strain sequencing project: providing services to taxonomists for standard genome sequencing and annotation.</title>
        <authorList>
            <consortium name="The Broad Institute Genomics Platform"/>
            <consortium name="The Broad Institute Genome Sequencing Center for Infectious Disease"/>
            <person name="Wu L."/>
            <person name="Ma J."/>
        </authorList>
    </citation>
    <scope>NUCLEOTIDE SEQUENCE [LARGE SCALE GENOMIC DNA]</scope>
    <source>
        <strain evidence="3">JCM 6835</strain>
    </source>
</reference>
<feature type="transmembrane region" description="Helical" evidence="1">
    <location>
        <begin position="29"/>
        <end position="48"/>
    </location>
</feature>
<dbReference type="EMBL" id="BAAATE010000024">
    <property type="protein sequence ID" value="GAA2683700.1"/>
    <property type="molecule type" value="Genomic_DNA"/>
</dbReference>
<sequence>MNPQDAQSSLDSIRRLQDKTREEIVRQMFPLPYVAISALGILAGFASIDLPRPWSIIGALLGFGLYAGIGIVYSHWASVRRKPTGQEMGIYLALSAVLLLVFGISRIAAFFLFDVPPHGLLSQAAIAGTVTAVTYVAITPLARRAMKTIIQQDDKGR</sequence>
<keyword evidence="1" id="KW-0812">Transmembrane</keyword>
<dbReference type="RefSeq" id="WP_346152445.1">
    <property type="nucleotide sequence ID" value="NZ_BAAATE010000024.1"/>
</dbReference>
<evidence type="ECO:0000313" key="3">
    <source>
        <dbReference type="Proteomes" id="UP001501666"/>
    </source>
</evidence>
<dbReference type="Proteomes" id="UP001501666">
    <property type="component" value="Unassembled WGS sequence"/>
</dbReference>
<evidence type="ECO:0000256" key="1">
    <source>
        <dbReference type="SAM" id="Phobius"/>
    </source>
</evidence>
<name>A0ABP6F486_9ACTN</name>
<gene>
    <name evidence="2" type="ORF">GCM10010412_069560</name>
</gene>
<evidence type="ECO:0000313" key="2">
    <source>
        <dbReference type="EMBL" id="GAA2683700.1"/>
    </source>
</evidence>